<reference evidence="2 3" key="1">
    <citation type="submission" date="2019-11" db="EMBL/GenBank/DDBJ databases">
        <title>Spirosoma endbachense sp. nov., isolated from a natural salt meadow.</title>
        <authorList>
            <person name="Rojas J."/>
            <person name="Ambika Manirajan B."/>
            <person name="Ratering S."/>
            <person name="Suarez C."/>
            <person name="Geissler-Plaum R."/>
            <person name="Schnell S."/>
        </authorList>
    </citation>
    <scope>NUCLEOTIDE SEQUENCE [LARGE SCALE GENOMIC DNA]</scope>
    <source>
        <strain evidence="2 3">I-24</strain>
    </source>
</reference>
<evidence type="ECO:0008006" key="4">
    <source>
        <dbReference type="Google" id="ProtNLM"/>
    </source>
</evidence>
<dbReference type="EMBL" id="CP045997">
    <property type="protein sequence ID" value="QHV99314.1"/>
    <property type="molecule type" value="Genomic_DNA"/>
</dbReference>
<name>A0A6P1W349_9BACT</name>
<feature type="signal peptide" evidence="1">
    <location>
        <begin position="1"/>
        <end position="22"/>
    </location>
</feature>
<evidence type="ECO:0000313" key="3">
    <source>
        <dbReference type="Proteomes" id="UP000464577"/>
    </source>
</evidence>
<sequence length="377" mass="42563">MIKTVTLIIALSAYLTALPVIAQNDSVVPTNLGKLNFAVPDMPAFKALGSEPSTILRPSTPMALAATASQFYGNGNGVLPRNIAIEVAPLILIDASPNRRLKLEQYLKRRVFHSMRVSIGTLTDSSTTPYSSKLAVGLRFSLIDKGDLRYDRNFLQEVANILREDALAESALRTEFNQTHPLTVDLDDREKLFKEFREAKQTDTIEKKINAIKEDYKRKNWNKQKLDFALAWAGRSSDSLVKNLNFHRISGWLTLALPVKQWGQFLVGINYDNSHNTVEMKEEVLSRYNLALRLYAGTNRFKGYLESQYSRVNRKFNLGVSTIESNDFYLHLGGEYGILDGIWIQGYAGYQRNFSAGLSAFTGHLDLRFTIPEKIKL</sequence>
<feature type="chain" id="PRO_5027119936" description="DUF3570 domain-containing protein" evidence="1">
    <location>
        <begin position="23"/>
        <end position="377"/>
    </location>
</feature>
<organism evidence="2 3">
    <name type="scientific">Spirosoma endbachense</name>
    <dbReference type="NCBI Taxonomy" id="2666025"/>
    <lineage>
        <taxon>Bacteria</taxon>
        <taxon>Pseudomonadati</taxon>
        <taxon>Bacteroidota</taxon>
        <taxon>Cytophagia</taxon>
        <taxon>Cytophagales</taxon>
        <taxon>Cytophagaceae</taxon>
        <taxon>Spirosoma</taxon>
    </lineage>
</organism>
<accession>A0A6P1W349</accession>
<keyword evidence="3" id="KW-1185">Reference proteome</keyword>
<dbReference type="AlphaFoldDB" id="A0A6P1W349"/>
<dbReference type="RefSeq" id="WP_162389718.1">
    <property type="nucleotide sequence ID" value="NZ_CP045997.1"/>
</dbReference>
<evidence type="ECO:0000313" key="2">
    <source>
        <dbReference type="EMBL" id="QHV99314.1"/>
    </source>
</evidence>
<evidence type="ECO:0000256" key="1">
    <source>
        <dbReference type="SAM" id="SignalP"/>
    </source>
</evidence>
<dbReference type="Proteomes" id="UP000464577">
    <property type="component" value="Chromosome"/>
</dbReference>
<proteinExistence type="predicted"/>
<protein>
    <recommendedName>
        <fullName evidence="4">DUF3570 domain-containing protein</fullName>
    </recommendedName>
</protein>
<gene>
    <name evidence="2" type="ORF">GJR95_31780</name>
</gene>
<keyword evidence="1" id="KW-0732">Signal</keyword>
<dbReference type="KEGG" id="senf:GJR95_31780"/>